<accession>A0A1T2YZJ7</accession>
<dbReference type="AlphaFoldDB" id="A0A1T2YZJ7"/>
<dbReference type="Proteomes" id="UP000190965">
    <property type="component" value="Unassembled WGS sequence"/>
</dbReference>
<evidence type="ECO:0000313" key="2">
    <source>
        <dbReference type="EMBL" id="OPA97831.1"/>
    </source>
</evidence>
<evidence type="ECO:0000313" key="3">
    <source>
        <dbReference type="Proteomes" id="UP000190965"/>
    </source>
</evidence>
<feature type="region of interest" description="Disordered" evidence="1">
    <location>
        <begin position="42"/>
        <end position="61"/>
    </location>
</feature>
<evidence type="ECO:0008006" key="4">
    <source>
        <dbReference type="Google" id="ProtNLM"/>
    </source>
</evidence>
<proteinExistence type="predicted"/>
<name>A0A1T2YZJ7_PSEFL</name>
<comment type="caution">
    <text evidence="2">The sequence shown here is derived from an EMBL/GenBank/DDBJ whole genome shotgun (WGS) entry which is preliminary data.</text>
</comment>
<dbReference type="EMBL" id="MSDF01000012">
    <property type="protein sequence ID" value="OPA97831.1"/>
    <property type="molecule type" value="Genomic_DNA"/>
</dbReference>
<reference evidence="2 3" key="1">
    <citation type="submission" date="2016-12" db="EMBL/GenBank/DDBJ databases">
        <title>Draft genome sequences of seven strains of Pseudomonas fluorescens that produce 4-formylaminooxyvinylglycine.</title>
        <authorList>
            <person name="Okrent R.A."/>
            <person name="Manning V.A."/>
            <person name="Trippe K.M."/>
        </authorList>
    </citation>
    <scope>NUCLEOTIDE SEQUENCE [LARGE SCALE GENOMIC DNA]</scope>
    <source>
        <strain evidence="2 3">P5A</strain>
    </source>
</reference>
<protein>
    <recommendedName>
        <fullName evidence="4">DUF1534 domain-containing protein</fullName>
    </recommendedName>
</protein>
<evidence type="ECO:0000256" key="1">
    <source>
        <dbReference type="SAM" id="MobiDB-lite"/>
    </source>
</evidence>
<sequence>MARLRRRWVRRHLFRQCRRLRRQASSHSLTGVVDRSHALRGNAALDAPRPEVGGELRSCAR</sequence>
<organism evidence="2 3">
    <name type="scientific">Pseudomonas fluorescens</name>
    <dbReference type="NCBI Taxonomy" id="294"/>
    <lineage>
        <taxon>Bacteria</taxon>
        <taxon>Pseudomonadati</taxon>
        <taxon>Pseudomonadota</taxon>
        <taxon>Gammaproteobacteria</taxon>
        <taxon>Pseudomonadales</taxon>
        <taxon>Pseudomonadaceae</taxon>
        <taxon>Pseudomonas</taxon>
    </lineage>
</organism>
<gene>
    <name evidence="2" type="ORF">BFW87_06010</name>
</gene>